<sequence>MFKNATLNAAIDYIGCHYPGTYSTKQAVNTGKQLWASEDYSTFNDNVGGGCWARILNQNYVNGNMTSTISWNLIASYYMNLPFYRDGLMTAVEPWSGNYIIESPIWLTAHTTQFTSVGWKYLRHGSGVGKLNGGGSYVALISPDGKDFTIVIETFSHDHSICIRPPLPKYTVSPQQIMIDLKGSFAGVTQLNTWYSKPSYSTGVEDIFFLKKAPLALTNGQGQLDIGVDEVWTLTTINTGVKGSFPPPPASAEFPLPYSDDFESYMDSQEPSNLAQQTGSYEVFNSTSGDHGKIMRQVVTEQPVSWCSAEKLNVSLSVIGDPQWADLYIECDVRIGNVNNTDGAFIAARVTQGGCQTFEAEGVYFFIFPSTNTIKLSNDLAQTQVVFTGSFTGFKEWNKLSLAVHAKLATAMINGEKVFTQNLTGKANEGFAGLGTSSFGLADFDNLAIMNIDDGLKRMEEIRVKKDTKLYFKPGKF</sequence>
<dbReference type="Gene3D" id="2.60.120.560">
    <property type="entry name" value="Exo-inulinase, domain 1"/>
    <property type="match status" value="1"/>
</dbReference>
<evidence type="ECO:0000256" key="5">
    <source>
        <dbReference type="ARBA" id="ARBA00022919"/>
    </source>
</evidence>
<evidence type="ECO:0000256" key="1">
    <source>
        <dbReference type="ARBA" id="ARBA00005637"/>
    </source>
</evidence>
<dbReference type="EMBL" id="JAZGQO010000011">
    <property type="protein sequence ID" value="KAK6174598.1"/>
    <property type="molecule type" value="Genomic_DNA"/>
</dbReference>
<evidence type="ECO:0000256" key="7">
    <source>
        <dbReference type="ARBA" id="ARBA00023098"/>
    </source>
</evidence>
<keyword evidence="3" id="KW-0732">Signal</keyword>
<keyword evidence="10" id="KW-0326">Glycosidase</keyword>
<dbReference type="Pfam" id="PF21708">
    <property type="entry name" value="Glyco_hydro_59_C"/>
    <property type="match status" value="1"/>
</dbReference>
<evidence type="ECO:0000256" key="2">
    <source>
        <dbReference type="ARBA" id="ARBA00012657"/>
    </source>
</evidence>
<gene>
    <name evidence="15" type="ORF">SNE40_017840</name>
</gene>
<feature type="domain" description="Glycosyl hydrolase family 59 catalytic" evidence="12">
    <location>
        <begin position="2"/>
        <end position="113"/>
    </location>
</feature>
<evidence type="ECO:0000256" key="8">
    <source>
        <dbReference type="ARBA" id="ARBA00023157"/>
    </source>
</evidence>
<dbReference type="Proteomes" id="UP001347796">
    <property type="component" value="Unassembled WGS sequence"/>
</dbReference>
<evidence type="ECO:0000313" key="15">
    <source>
        <dbReference type="EMBL" id="KAK6174598.1"/>
    </source>
</evidence>
<evidence type="ECO:0000256" key="9">
    <source>
        <dbReference type="ARBA" id="ARBA00023180"/>
    </source>
</evidence>
<dbReference type="GO" id="GO:0016020">
    <property type="term" value="C:membrane"/>
    <property type="evidence" value="ECO:0007669"/>
    <property type="project" value="GOC"/>
</dbReference>
<dbReference type="Pfam" id="PF02057">
    <property type="entry name" value="Glyco_hydro_59"/>
    <property type="match status" value="1"/>
</dbReference>
<dbReference type="Pfam" id="PF17387">
    <property type="entry name" value="Glyco_hydro_59M"/>
    <property type="match status" value="1"/>
</dbReference>
<keyword evidence="5" id="KW-0746">Sphingolipid metabolism</keyword>
<dbReference type="FunFam" id="3.20.20.80:FF:000026">
    <property type="entry name" value="galactocerebrosidase precursor"/>
    <property type="match status" value="1"/>
</dbReference>
<evidence type="ECO:0000256" key="3">
    <source>
        <dbReference type="ARBA" id="ARBA00022729"/>
    </source>
</evidence>
<dbReference type="GO" id="GO:0004336">
    <property type="term" value="F:galactosylceramidase activity"/>
    <property type="evidence" value="ECO:0007669"/>
    <property type="project" value="UniProtKB-EC"/>
</dbReference>
<dbReference type="EC" id="3.2.1.46" evidence="2"/>
<keyword evidence="9" id="KW-0325">Glycoprotein</keyword>
<dbReference type="Gene3D" id="3.20.20.80">
    <property type="entry name" value="Glycosidases"/>
    <property type="match status" value="1"/>
</dbReference>
<keyword evidence="6" id="KW-0442">Lipid degradation</keyword>
<evidence type="ECO:0000256" key="4">
    <source>
        <dbReference type="ARBA" id="ARBA00022801"/>
    </source>
</evidence>
<dbReference type="InterPro" id="IPR001286">
    <property type="entry name" value="Glyco_hydro_59"/>
</dbReference>
<dbReference type="InterPro" id="IPR017853">
    <property type="entry name" value="GH"/>
</dbReference>
<dbReference type="InterPro" id="IPR049162">
    <property type="entry name" value="GH59_C"/>
</dbReference>
<evidence type="ECO:0000313" key="16">
    <source>
        <dbReference type="Proteomes" id="UP001347796"/>
    </source>
</evidence>
<evidence type="ECO:0000259" key="14">
    <source>
        <dbReference type="Pfam" id="PF21708"/>
    </source>
</evidence>
<organism evidence="15 16">
    <name type="scientific">Patella caerulea</name>
    <name type="common">Rayed Mediterranean limpet</name>
    <dbReference type="NCBI Taxonomy" id="87958"/>
    <lineage>
        <taxon>Eukaryota</taxon>
        <taxon>Metazoa</taxon>
        <taxon>Spiralia</taxon>
        <taxon>Lophotrochozoa</taxon>
        <taxon>Mollusca</taxon>
        <taxon>Gastropoda</taxon>
        <taxon>Patellogastropoda</taxon>
        <taxon>Patelloidea</taxon>
        <taxon>Patellidae</taxon>
        <taxon>Patella</taxon>
    </lineage>
</organism>
<evidence type="ECO:0000256" key="11">
    <source>
        <dbReference type="ARBA" id="ARBA00033098"/>
    </source>
</evidence>
<keyword evidence="8" id="KW-1015">Disulfide bond</keyword>
<dbReference type="InterPro" id="IPR035394">
    <property type="entry name" value="Glyco_hydro_59_dom"/>
</dbReference>
<feature type="domain" description="Glycosyl hydrolase family 59 C-terminal lectin" evidence="14">
    <location>
        <begin position="276"/>
        <end position="450"/>
    </location>
</feature>
<dbReference type="GO" id="GO:0006683">
    <property type="term" value="P:galactosylceramide catabolic process"/>
    <property type="evidence" value="ECO:0007669"/>
    <property type="project" value="InterPro"/>
</dbReference>
<evidence type="ECO:0000259" key="12">
    <source>
        <dbReference type="Pfam" id="PF02057"/>
    </source>
</evidence>
<evidence type="ECO:0000259" key="13">
    <source>
        <dbReference type="Pfam" id="PF17387"/>
    </source>
</evidence>
<dbReference type="InterPro" id="IPR049161">
    <property type="entry name" value="GH59_cat"/>
</dbReference>
<keyword evidence="4" id="KW-0378">Hydrolase</keyword>
<proteinExistence type="inferred from homology"/>
<reference evidence="15 16" key="1">
    <citation type="submission" date="2024-01" db="EMBL/GenBank/DDBJ databases">
        <title>The genome of the rayed Mediterranean limpet Patella caerulea (Linnaeus, 1758).</title>
        <authorList>
            <person name="Anh-Thu Weber A."/>
            <person name="Halstead-Nussloch G."/>
        </authorList>
    </citation>
    <scope>NUCLEOTIDE SEQUENCE [LARGE SCALE GENOMIC DNA]</scope>
    <source>
        <strain evidence="15">AATW-2023a</strain>
        <tissue evidence="15">Whole specimen</tissue>
    </source>
</reference>
<dbReference type="GO" id="GO:0005764">
    <property type="term" value="C:lysosome"/>
    <property type="evidence" value="ECO:0007669"/>
    <property type="project" value="TreeGrafter"/>
</dbReference>
<evidence type="ECO:0000256" key="10">
    <source>
        <dbReference type="ARBA" id="ARBA00023295"/>
    </source>
</evidence>
<name>A0AAN8PGJ8_PATCE</name>
<feature type="domain" description="Glycosyl hydrolase family 59 central" evidence="13">
    <location>
        <begin position="123"/>
        <end position="240"/>
    </location>
</feature>
<keyword evidence="7" id="KW-0443">Lipid metabolism</keyword>
<dbReference type="PANTHER" id="PTHR15172">
    <property type="entry name" value="GALACTOCEREBROSIDASE"/>
    <property type="match status" value="1"/>
</dbReference>
<dbReference type="PRINTS" id="PR00850">
    <property type="entry name" value="GLHYDRLASE59"/>
</dbReference>
<dbReference type="InterPro" id="IPR013785">
    <property type="entry name" value="Aldolase_TIM"/>
</dbReference>
<evidence type="ECO:0000256" key="6">
    <source>
        <dbReference type="ARBA" id="ARBA00022963"/>
    </source>
</evidence>
<accession>A0AAN8PGJ8</accession>
<protein>
    <recommendedName>
        <fullName evidence="2">galactosylceramidase</fullName>
        <ecNumber evidence="2">3.2.1.46</ecNumber>
    </recommendedName>
    <alternativeName>
        <fullName evidence="11">Galactosylceramidase</fullName>
    </alternativeName>
</protein>
<dbReference type="SUPFAM" id="SSF51445">
    <property type="entry name" value="(Trans)glycosidases"/>
    <property type="match status" value="1"/>
</dbReference>
<comment type="similarity">
    <text evidence="1">Belongs to the glycosyl hydrolase 59 family.</text>
</comment>
<dbReference type="Gene3D" id="3.20.20.70">
    <property type="entry name" value="Aldolase class I"/>
    <property type="match status" value="1"/>
</dbReference>
<dbReference type="PANTHER" id="PTHR15172:SF1">
    <property type="entry name" value="GALACTOCEREBROSIDASE"/>
    <property type="match status" value="1"/>
</dbReference>
<dbReference type="AlphaFoldDB" id="A0AAN8PGJ8"/>
<comment type="caution">
    <text evidence="15">The sequence shown here is derived from an EMBL/GenBank/DDBJ whole genome shotgun (WGS) entry which is preliminary data.</text>
</comment>
<keyword evidence="16" id="KW-1185">Reference proteome</keyword>